<dbReference type="InterPro" id="IPR041657">
    <property type="entry name" value="HTH_17"/>
</dbReference>
<dbReference type="Proteomes" id="UP000448199">
    <property type="component" value="Unassembled WGS sequence"/>
</dbReference>
<accession>A0A844XR68</accession>
<dbReference type="OrthoDB" id="7874861at2"/>
<name>A0A844XR68_9SPHN</name>
<feature type="domain" description="Helix-turn-helix" evidence="1">
    <location>
        <begin position="20"/>
        <end position="66"/>
    </location>
</feature>
<reference evidence="2 3" key="1">
    <citation type="submission" date="2019-12" db="EMBL/GenBank/DDBJ databases">
        <title>Genomic-based taxomic classification of the family Erythrobacteraceae.</title>
        <authorList>
            <person name="Xu L."/>
        </authorList>
    </citation>
    <scope>NUCLEOTIDE SEQUENCE [LARGE SCALE GENOMIC DNA]</scope>
    <source>
        <strain evidence="2 3">DSM 17792</strain>
    </source>
</reference>
<comment type="caution">
    <text evidence="2">The sequence shown here is derived from an EMBL/GenBank/DDBJ whole genome shotgun (WGS) entry which is preliminary data.</text>
</comment>
<evidence type="ECO:0000259" key="1">
    <source>
        <dbReference type="Pfam" id="PF12728"/>
    </source>
</evidence>
<proteinExistence type="predicted"/>
<evidence type="ECO:0000313" key="2">
    <source>
        <dbReference type="EMBL" id="MXO48120.1"/>
    </source>
</evidence>
<evidence type="ECO:0000313" key="3">
    <source>
        <dbReference type="Proteomes" id="UP000448199"/>
    </source>
</evidence>
<protein>
    <submittedName>
        <fullName evidence="2">Helix-turn-helix domain-containing protein</fullName>
    </submittedName>
</protein>
<dbReference type="Pfam" id="PF12728">
    <property type="entry name" value="HTH_17"/>
    <property type="match status" value="1"/>
</dbReference>
<sequence>MDEYNEQSDPHREPRKPFAYSVEEAAKIAGLSRSSIYLALGDGRLTARKAGRRTIICPQDLQKFVRDLPLFEGKNSSGGE</sequence>
<dbReference type="RefSeq" id="WP_160727667.1">
    <property type="nucleotide sequence ID" value="NZ_WTYC01000003.1"/>
</dbReference>
<keyword evidence="3" id="KW-1185">Reference proteome</keyword>
<dbReference type="AlphaFoldDB" id="A0A844XR68"/>
<organism evidence="2 3">
    <name type="scientific">Qipengyuania vulgaris</name>
    <dbReference type="NCBI Taxonomy" id="291985"/>
    <lineage>
        <taxon>Bacteria</taxon>
        <taxon>Pseudomonadati</taxon>
        <taxon>Pseudomonadota</taxon>
        <taxon>Alphaproteobacteria</taxon>
        <taxon>Sphingomonadales</taxon>
        <taxon>Erythrobacteraceae</taxon>
        <taxon>Qipengyuania</taxon>
    </lineage>
</organism>
<dbReference type="EMBL" id="WTYC01000003">
    <property type="protein sequence ID" value="MXO48120.1"/>
    <property type="molecule type" value="Genomic_DNA"/>
</dbReference>
<gene>
    <name evidence="2" type="ORF">GRI69_07610</name>
</gene>